<dbReference type="Pfam" id="PF18904">
    <property type="entry name" value="DUF5660"/>
    <property type="match status" value="1"/>
</dbReference>
<gene>
    <name evidence="4" type="ORF">A3D03_04145</name>
</gene>
<dbReference type="Proteomes" id="UP000177092">
    <property type="component" value="Unassembled WGS sequence"/>
</dbReference>
<proteinExistence type="predicted"/>
<feature type="domain" description="DUF5660" evidence="3">
    <location>
        <begin position="89"/>
        <end position="195"/>
    </location>
</feature>
<name>A0A1F6A7V9_9BACT</name>
<accession>A0A1F6A7V9</accession>
<evidence type="ECO:0000256" key="1">
    <source>
        <dbReference type="SAM" id="Coils"/>
    </source>
</evidence>
<organism evidence="4 5">
    <name type="scientific">Candidatus Gottesmanbacteria bacterium RIFCSPHIGHO2_02_FULL_40_13</name>
    <dbReference type="NCBI Taxonomy" id="1798384"/>
    <lineage>
        <taxon>Bacteria</taxon>
        <taxon>Candidatus Gottesmaniibacteriota</taxon>
    </lineage>
</organism>
<dbReference type="InterPro" id="IPR043719">
    <property type="entry name" value="DUF5660"/>
</dbReference>
<sequence length="195" mass="22621">MTQTHKQKANISPWGDDNPEKYKQQASYNNTLSQQVKNLVNPGSMIDQLFGKKTSSEYSPYQEKQTPRNSKSETLIFTHGERHADQMIKHETSQLLKQLKEQVSLLEQSEKALSGEIAKIKVAQIPSEGGIYYIRFFEWMIGLVKQLRMKVNEGRIWLQTFNQKKKKRLGYWKMYKKHGTSFGMSQERGLSTQTG</sequence>
<dbReference type="EMBL" id="MFJN01000034">
    <property type="protein sequence ID" value="OGG20840.1"/>
    <property type="molecule type" value="Genomic_DNA"/>
</dbReference>
<protein>
    <recommendedName>
        <fullName evidence="3">DUF5660 domain-containing protein</fullName>
    </recommendedName>
</protein>
<dbReference type="AlphaFoldDB" id="A0A1F6A7V9"/>
<evidence type="ECO:0000256" key="2">
    <source>
        <dbReference type="SAM" id="MobiDB-lite"/>
    </source>
</evidence>
<evidence type="ECO:0000259" key="3">
    <source>
        <dbReference type="Pfam" id="PF18904"/>
    </source>
</evidence>
<keyword evidence="1" id="KW-0175">Coiled coil</keyword>
<evidence type="ECO:0000313" key="5">
    <source>
        <dbReference type="Proteomes" id="UP000177092"/>
    </source>
</evidence>
<comment type="caution">
    <text evidence="4">The sequence shown here is derived from an EMBL/GenBank/DDBJ whole genome shotgun (WGS) entry which is preliminary data.</text>
</comment>
<feature type="region of interest" description="Disordered" evidence="2">
    <location>
        <begin position="1"/>
        <end position="22"/>
    </location>
</feature>
<evidence type="ECO:0000313" key="4">
    <source>
        <dbReference type="EMBL" id="OGG20840.1"/>
    </source>
</evidence>
<reference evidence="4 5" key="1">
    <citation type="journal article" date="2016" name="Nat. Commun.">
        <title>Thousands of microbial genomes shed light on interconnected biogeochemical processes in an aquifer system.</title>
        <authorList>
            <person name="Anantharaman K."/>
            <person name="Brown C.T."/>
            <person name="Hug L.A."/>
            <person name="Sharon I."/>
            <person name="Castelle C.J."/>
            <person name="Probst A.J."/>
            <person name="Thomas B.C."/>
            <person name="Singh A."/>
            <person name="Wilkins M.J."/>
            <person name="Karaoz U."/>
            <person name="Brodie E.L."/>
            <person name="Williams K.H."/>
            <person name="Hubbard S.S."/>
            <person name="Banfield J.F."/>
        </authorList>
    </citation>
    <scope>NUCLEOTIDE SEQUENCE [LARGE SCALE GENOMIC DNA]</scope>
</reference>
<feature type="coiled-coil region" evidence="1">
    <location>
        <begin position="89"/>
        <end position="116"/>
    </location>
</feature>